<comment type="caution">
    <text evidence="2">The sequence shown here is derived from an EMBL/GenBank/DDBJ whole genome shotgun (WGS) entry which is preliminary data.</text>
</comment>
<gene>
    <name evidence="1" type="ORF">POCTA_138.1.T1740009</name>
    <name evidence="2" type="ORF">POCTA_138.1.T1740010</name>
</gene>
<evidence type="ECO:0000313" key="3">
    <source>
        <dbReference type="Proteomes" id="UP000683925"/>
    </source>
</evidence>
<dbReference type="Proteomes" id="UP000683925">
    <property type="component" value="Unassembled WGS sequence"/>
</dbReference>
<evidence type="ECO:0000313" key="2">
    <source>
        <dbReference type="EMBL" id="CAD8214332.1"/>
    </source>
</evidence>
<dbReference type="EMBL" id="CAJJDP010000178">
    <property type="protein sequence ID" value="CAD8214332.1"/>
    <property type="molecule type" value="Genomic_DNA"/>
</dbReference>
<keyword evidence="3" id="KW-1185">Reference proteome</keyword>
<dbReference type="EMBL" id="CAJJDP010000178">
    <property type="protein sequence ID" value="CAD8214330.1"/>
    <property type="molecule type" value="Genomic_DNA"/>
</dbReference>
<proteinExistence type="predicted"/>
<name>A0A8S1YQJ1_PAROT</name>
<evidence type="ECO:0000313" key="1">
    <source>
        <dbReference type="EMBL" id="CAD8214330.1"/>
    </source>
</evidence>
<organism evidence="2 3">
    <name type="scientific">Paramecium octaurelia</name>
    <dbReference type="NCBI Taxonomy" id="43137"/>
    <lineage>
        <taxon>Eukaryota</taxon>
        <taxon>Sar</taxon>
        <taxon>Alveolata</taxon>
        <taxon>Ciliophora</taxon>
        <taxon>Intramacronucleata</taxon>
        <taxon>Oligohymenophorea</taxon>
        <taxon>Peniculida</taxon>
        <taxon>Parameciidae</taxon>
        <taxon>Paramecium</taxon>
    </lineage>
</organism>
<protein>
    <submittedName>
        <fullName evidence="2">Uncharacterized protein</fullName>
    </submittedName>
</protein>
<accession>A0A8S1YQJ1</accession>
<reference evidence="2" key="1">
    <citation type="submission" date="2021-01" db="EMBL/GenBank/DDBJ databases">
        <authorList>
            <consortium name="Genoscope - CEA"/>
            <person name="William W."/>
        </authorList>
    </citation>
    <scope>NUCLEOTIDE SEQUENCE</scope>
</reference>
<dbReference type="AlphaFoldDB" id="A0A8S1YQJ1"/>
<sequence>MVSNNNKNQKIGKWTIILFCWQIKQRKESWKVGLFYHNNLKKQQINFFFKGRGYYDKNGMKQGKWIEILDGFTFFLRTLNTEELKILNIGEYKNGRKI</sequence>